<comment type="caution">
    <text evidence="2">The sequence shown here is derived from an EMBL/GenBank/DDBJ whole genome shotgun (WGS) entry which is preliminary data.</text>
</comment>
<name>A0A2S9Q3W0_9HYPH</name>
<dbReference type="OrthoDB" id="10001614at2"/>
<evidence type="ECO:0000313" key="2">
    <source>
        <dbReference type="EMBL" id="PRH84047.1"/>
    </source>
</evidence>
<evidence type="ECO:0000313" key="3">
    <source>
        <dbReference type="Proteomes" id="UP000237682"/>
    </source>
</evidence>
<dbReference type="RefSeq" id="WP_105865475.1">
    <property type="nucleotide sequence ID" value="NZ_PUEJ01000016.1"/>
</dbReference>
<protein>
    <submittedName>
        <fullName evidence="2">Uncharacterized protein</fullName>
    </submittedName>
</protein>
<gene>
    <name evidence="2" type="ORF">C5L14_28635</name>
</gene>
<dbReference type="EMBL" id="PUEJ01000016">
    <property type="protein sequence ID" value="PRH84047.1"/>
    <property type="molecule type" value="Genomic_DNA"/>
</dbReference>
<feature type="region of interest" description="Disordered" evidence="1">
    <location>
        <begin position="18"/>
        <end position="39"/>
    </location>
</feature>
<sequence>MTFLDLWHRILDHLPRRAESRSIDKEAAPPDIRIVSLPPSPATDALAEALREVHSQDDKS</sequence>
<dbReference type="AlphaFoldDB" id="A0A2S9Q3W0"/>
<evidence type="ECO:0000256" key="1">
    <source>
        <dbReference type="SAM" id="MobiDB-lite"/>
    </source>
</evidence>
<reference evidence="2 3" key="1">
    <citation type="submission" date="2018-02" db="EMBL/GenBank/DDBJ databases">
        <title>Whole genome sequencing of endophytic bacterium.</title>
        <authorList>
            <person name="Eedara R."/>
            <person name="Podile A.R."/>
        </authorList>
    </citation>
    <scope>NUCLEOTIDE SEQUENCE [LARGE SCALE GENOMIC DNA]</scope>
    <source>
        <strain evidence="2 3">RP1T</strain>
    </source>
</reference>
<accession>A0A2S9Q3W0</accession>
<proteinExistence type="predicted"/>
<organism evidence="2 3">
    <name type="scientific">Labrys okinawensis</name>
    <dbReference type="NCBI Taxonomy" id="346911"/>
    <lineage>
        <taxon>Bacteria</taxon>
        <taxon>Pseudomonadati</taxon>
        <taxon>Pseudomonadota</taxon>
        <taxon>Alphaproteobacteria</taxon>
        <taxon>Hyphomicrobiales</taxon>
        <taxon>Xanthobacteraceae</taxon>
        <taxon>Labrys</taxon>
    </lineage>
</organism>
<dbReference type="Proteomes" id="UP000237682">
    <property type="component" value="Unassembled WGS sequence"/>
</dbReference>
<feature type="compositionally biased region" description="Basic and acidic residues" evidence="1">
    <location>
        <begin position="18"/>
        <end position="28"/>
    </location>
</feature>
<keyword evidence="3" id="KW-1185">Reference proteome</keyword>